<dbReference type="EMBL" id="JAXQNO010000001">
    <property type="protein sequence ID" value="KAK4803658.1"/>
    <property type="molecule type" value="Genomic_DNA"/>
</dbReference>
<feature type="compositionally biased region" description="Basic and acidic residues" evidence="1">
    <location>
        <begin position="102"/>
        <end position="111"/>
    </location>
</feature>
<feature type="compositionally biased region" description="Low complexity" evidence="1">
    <location>
        <begin position="62"/>
        <end position="81"/>
    </location>
</feature>
<evidence type="ECO:0000313" key="3">
    <source>
        <dbReference type="Proteomes" id="UP001346149"/>
    </source>
</evidence>
<feature type="region of interest" description="Disordered" evidence="1">
    <location>
        <begin position="45"/>
        <end position="111"/>
    </location>
</feature>
<gene>
    <name evidence="2" type="ORF">SAY86_003475</name>
</gene>
<keyword evidence="3" id="KW-1185">Reference proteome</keyword>
<comment type="caution">
    <text evidence="2">The sequence shown here is derived from an EMBL/GenBank/DDBJ whole genome shotgun (WGS) entry which is preliminary data.</text>
</comment>
<evidence type="ECO:0000256" key="1">
    <source>
        <dbReference type="SAM" id="MobiDB-lite"/>
    </source>
</evidence>
<dbReference type="AlphaFoldDB" id="A0AAN7RPA8"/>
<dbReference type="Proteomes" id="UP001346149">
    <property type="component" value="Unassembled WGS sequence"/>
</dbReference>
<organism evidence="2 3">
    <name type="scientific">Trapa natans</name>
    <name type="common">Water chestnut</name>
    <dbReference type="NCBI Taxonomy" id="22666"/>
    <lineage>
        <taxon>Eukaryota</taxon>
        <taxon>Viridiplantae</taxon>
        <taxon>Streptophyta</taxon>
        <taxon>Embryophyta</taxon>
        <taxon>Tracheophyta</taxon>
        <taxon>Spermatophyta</taxon>
        <taxon>Magnoliopsida</taxon>
        <taxon>eudicotyledons</taxon>
        <taxon>Gunneridae</taxon>
        <taxon>Pentapetalae</taxon>
        <taxon>rosids</taxon>
        <taxon>malvids</taxon>
        <taxon>Myrtales</taxon>
        <taxon>Lythraceae</taxon>
        <taxon>Trapa</taxon>
    </lineage>
</organism>
<dbReference type="PANTHER" id="PTHR34046">
    <property type="entry name" value="OS06G0218800 PROTEIN"/>
    <property type="match status" value="1"/>
</dbReference>
<protein>
    <submittedName>
        <fullName evidence="2">Uncharacterized protein</fullName>
    </submittedName>
</protein>
<name>A0AAN7RPA8_TRANT</name>
<reference evidence="2 3" key="1">
    <citation type="journal article" date="2023" name="Hortic Res">
        <title>Pangenome of water caltrop reveals structural variations and asymmetric subgenome divergence after allopolyploidization.</title>
        <authorList>
            <person name="Zhang X."/>
            <person name="Chen Y."/>
            <person name="Wang L."/>
            <person name="Yuan Y."/>
            <person name="Fang M."/>
            <person name="Shi L."/>
            <person name="Lu R."/>
            <person name="Comes H.P."/>
            <person name="Ma Y."/>
            <person name="Chen Y."/>
            <person name="Huang G."/>
            <person name="Zhou Y."/>
            <person name="Zheng Z."/>
            <person name="Qiu Y."/>
        </authorList>
    </citation>
    <scope>NUCLEOTIDE SEQUENCE [LARGE SCALE GENOMIC DNA]</scope>
    <source>
        <strain evidence="2">F231</strain>
    </source>
</reference>
<dbReference type="PANTHER" id="PTHR34046:SF7">
    <property type="entry name" value="DUF740 FAMILY PROTEIN"/>
    <property type="match status" value="1"/>
</dbReference>
<sequence length="161" mass="18108">MQRGIPMVLRPKKPDVRCRKHPKHLQSPGVCSICLREKLARLLSGSGTSSTSFRGGARADDSSYSSSSSLSPYESSSSASSTQMSPLRRYRSVKGPGLQFGRRSDKNKDALTKSRSIAFFTRNRTGSKEEDGENHDNKHKVRFWSRLIPRRGRRRVGLKRV</sequence>
<accession>A0AAN7RPA8</accession>
<feature type="region of interest" description="Disordered" evidence="1">
    <location>
        <begin position="1"/>
        <end position="26"/>
    </location>
</feature>
<proteinExistence type="predicted"/>
<evidence type="ECO:0000313" key="2">
    <source>
        <dbReference type="EMBL" id="KAK4803658.1"/>
    </source>
</evidence>